<organism evidence="1 2">
    <name type="scientific">Heterorhabditis bacteriophora</name>
    <name type="common">Entomopathogenic nematode worm</name>
    <dbReference type="NCBI Taxonomy" id="37862"/>
    <lineage>
        <taxon>Eukaryota</taxon>
        <taxon>Metazoa</taxon>
        <taxon>Ecdysozoa</taxon>
        <taxon>Nematoda</taxon>
        <taxon>Chromadorea</taxon>
        <taxon>Rhabditida</taxon>
        <taxon>Rhabditina</taxon>
        <taxon>Rhabditomorpha</taxon>
        <taxon>Strongyloidea</taxon>
        <taxon>Heterorhabditidae</taxon>
        <taxon>Heterorhabditis</taxon>
    </lineage>
</organism>
<evidence type="ECO:0000313" key="2">
    <source>
        <dbReference type="WBParaSite" id="Hba_16427"/>
    </source>
</evidence>
<dbReference type="Gene3D" id="1.10.510.10">
    <property type="entry name" value="Transferase(Phosphotransferase) domain 1"/>
    <property type="match status" value="1"/>
</dbReference>
<accession>A0A1I7XFY4</accession>
<protein>
    <submittedName>
        <fullName evidence="2">Protein kinase domain-containing protein</fullName>
    </submittedName>
</protein>
<proteinExistence type="predicted"/>
<dbReference type="WBParaSite" id="Hba_16427">
    <property type="protein sequence ID" value="Hba_16427"/>
    <property type="gene ID" value="Hba_16427"/>
</dbReference>
<keyword evidence="1" id="KW-1185">Reference proteome</keyword>
<name>A0A1I7XFY4_HETBA</name>
<dbReference type="Proteomes" id="UP000095283">
    <property type="component" value="Unplaced"/>
</dbReference>
<sequence>MRPDGSLIRRRGSGPCVGTFPYSPLASATMRDQAPKDDLEGWMYMMFEMVNERPKYQQIHRLLMTAVRRLDIPLDVPYDWQVFPSLISLVQKSTWSHLPGNKD</sequence>
<evidence type="ECO:0000313" key="1">
    <source>
        <dbReference type="Proteomes" id="UP000095283"/>
    </source>
</evidence>
<dbReference type="InterPro" id="IPR011009">
    <property type="entry name" value="Kinase-like_dom_sf"/>
</dbReference>
<reference evidence="2" key="1">
    <citation type="submission" date="2016-11" db="UniProtKB">
        <authorList>
            <consortium name="WormBaseParasite"/>
        </authorList>
    </citation>
    <scope>IDENTIFICATION</scope>
</reference>
<dbReference type="SUPFAM" id="SSF56112">
    <property type="entry name" value="Protein kinase-like (PK-like)"/>
    <property type="match status" value="1"/>
</dbReference>
<dbReference type="AlphaFoldDB" id="A0A1I7XFY4"/>